<dbReference type="GO" id="GO:0008234">
    <property type="term" value="F:cysteine-type peptidase activity"/>
    <property type="evidence" value="ECO:0007669"/>
    <property type="project" value="InterPro"/>
</dbReference>
<feature type="domain" description="Peptidase C1A papain C-terminal" evidence="2">
    <location>
        <begin position="12"/>
        <end position="236"/>
    </location>
</feature>
<dbReference type="SUPFAM" id="SSF54001">
    <property type="entry name" value="Cysteine proteinases"/>
    <property type="match status" value="1"/>
</dbReference>
<dbReference type="InterPro" id="IPR038765">
    <property type="entry name" value="Papain-like_cys_pep_sf"/>
</dbReference>
<dbReference type="GO" id="GO:0006508">
    <property type="term" value="P:proteolysis"/>
    <property type="evidence" value="ECO:0007669"/>
    <property type="project" value="InterPro"/>
</dbReference>
<dbReference type="PANTHER" id="PTHR12411">
    <property type="entry name" value="CYSTEINE PROTEASE FAMILY C1-RELATED"/>
    <property type="match status" value="1"/>
</dbReference>
<sequence>QSGHQFRLRWKIPETFDLREQWPECPSISKARDEGNCTGSWAFAIASVMTDRVCIASEGRINFEFSAEDILTCCGEKCFPDGDYNDCGEARVDLIWEFLIRDGSVSGGEYNSNEGCKPYSEGVYKSGTHSGCVLACTNKNHKVPYAEDKRHIRNSGIITRDIDEIQNEIIYNGPVVARMLKPDYFRTYTNGVYYFSKGEFSYELQYVKLIGWGQDSSFPYWLGVNSWGKNWGMNGVFQ</sequence>
<dbReference type="Pfam" id="PF00112">
    <property type="entry name" value="Peptidase_C1"/>
    <property type="match status" value="1"/>
</dbReference>
<comment type="caution">
    <text evidence="3">The sequence shown here is derived from an EMBL/GenBank/DDBJ whole genome shotgun (WGS) entry which is preliminary data.</text>
</comment>
<dbReference type="AlphaFoldDB" id="A0A482VHK7"/>
<dbReference type="InterPro" id="IPR013128">
    <property type="entry name" value="Peptidase_C1A"/>
</dbReference>
<reference evidence="3 4" key="1">
    <citation type="submission" date="2017-03" db="EMBL/GenBank/DDBJ databases">
        <title>Genome of the blue death feigning beetle - Asbolus verrucosus.</title>
        <authorList>
            <person name="Rider S.D."/>
        </authorList>
    </citation>
    <scope>NUCLEOTIDE SEQUENCE [LARGE SCALE GENOMIC DNA]</scope>
    <source>
        <strain evidence="3">Butters</strain>
        <tissue evidence="3">Head and leg muscle</tissue>
    </source>
</reference>
<name>A0A482VHK7_ASBVE</name>
<evidence type="ECO:0000313" key="3">
    <source>
        <dbReference type="EMBL" id="RZC31938.1"/>
    </source>
</evidence>
<protein>
    <submittedName>
        <fullName evidence="3">Peptidase C1 domain containing protein</fullName>
    </submittedName>
</protein>
<feature type="non-terminal residue" evidence="3">
    <location>
        <position position="1"/>
    </location>
</feature>
<feature type="non-terminal residue" evidence="3">
    <location>
        <position position="238"/>
    </location>
</feature>
<comment type="similarity">
    <text evidence="1">Belongs to the peptidase C1 family.</text>
</comment>
<dbReference type="InterPro" id="IPR000668">
    <property type="entry name" value="Peptidase_C1A_C"/>
</dbReference>
<accession>A0A482VHK7</accession>
<keyword evidence="4" id="KW-1185">Reference proteome</keyword>
<dbReference type="Proteomes" id="UP000292052">
    <property type="component" value="Unassembled WGS sequence"/>
</dbReference>
<dbReference type="Gene3D" id="3.90.70.10">
    <property type="entry name" value="Cysteine proteinases"/>
    <property type="match status" value="1"/>
</dbReference>
<proteinExistence type="inferred from homology"/>
<organism evidence="3 4">
    <name type="scientific">Asbolus verrucosus</name>
    <name type="common">Desert ironclad beetle</name>
    <dbReference type="NCBI Taxonomy" id="1661398"/>
    <lineage>
        <taxon>Eukaryota</taxon>
        <taxon>Metazoa</taxon>
        <taxon>Ecdysozoa</taxon>
        <taxon>Arthropoda</taxon>
        <taxon>Hexapoda</taxon>
        <taxon>Insecta</taxon>
        <taxon>Pterygota</taxon>
        <taxon>Neoptera</taxon>
        <taxon>Endopterygota</taxon>
        <taxon>Coleoptera</taxon>
        <taxon>Polyphaga</taxon>
        <taxon>Cucujiformia</taxon>
        <taxon>Tenebrionidae</taxon>
        <taxon>Pimeliinae</taxon>
        <taxon>Asbolus</taxon>
    </lineage>
</organism>
<dbReference type="STRING" id="1661398.A0A482VHK7"/>
<evidence type="ECO:0000259" key="2">
    <source>
        <dbReference type="SMART" id="SM00645"/>
    </source>
</evidence>
<evidence type="ECO:0000256" key="1">
    <source>
        <dbReference type="ARBA" id="ARBA00008455"/>
    </source>
</evidence>
<gene>
    <name evidence="3" type="ORF">BDFB_010849</name>
</gene>
<dbReference type="EMBL" id="QDEB01101307">
    <property type="protein sequence ID" value="RZC31938.1"/>
    <property type="molecule type" value="Genomic_DNA"/>
</dbReference>
<dbReference type="SMART" id="SM00645">
    <property type="entry name" value="Pept_C1"/>
    <property type="match status" value="1"/>
</dbReference>
<dbReference type="OrthoDB" id="640249at2759"/>
<evidence type="ECO:0000313" key="4">
    <source>
        <dbReference type="Proteomes" id="UP000292052"/>
    </source>
</evidence>